<dbReference type="EMBL" id="CAMXCT010003113">
    <property type="protein sequence ID" value="CAI4002537.1"/>
    <property type="molecule type" value="Genomic_DNA"/>
</dbReference>
<evidence type="ECO:0000256" key="1">
    <source>
        <dbReference type="ARBA" id="ARBA00022737"/>
    </source>
</evidence>
<proteinExistence type="predicted"/>
<evidence type="ECO:0000313" key="6">
    <source>
        <dbReference type="EMBL" id="CAL4789849.1"/>
    </source>
</evidence>
<dbReference type="EMBL" id="CAMXCT020003113">
    <property type="protein sequence ID" value="CAL1155912.1"/>
    <property type="molecule type" value="Genomic_DNA"/>
</dbReference>
<evidence type="ECO:0000256" key="2">
    <source>
        <dbReference type="ARBA" id="ARBA00023043"/>
    </source>
</evidence>
<keyword evidence="7" id="KW-1185">Reference proteome</keyword>
<accession>A0A9P1D4Q1</accession>
<keyword evidence="2" id="KW-0040">ANK repeat</keyword>
<protein>
    <submittedName>
        <fullName evidence="6">ANK_REP_REGION domain-containing protein</fullName>
    </submittedName>
</protein>
<evidence type="ECO:0000256" key="3">
    <source>
        <dbReference type="SAM" id="MobiDB-lite"/>
    </source>
</evidence>
<dbReference type="InterPro" id="IPR051165">
    <property type="entry name" value="Multifunctional_ANK_Repeat"/>
</dbReference>
<dbReference type="InterPro" id="IPR036770">
    <property type="entry name" value="Ankyrin_rpt-contain_sf"/>
</dbReference>
<evidence type="ECO:0000313" key="5">
    <source>
        <dbReference type="EMBL" id="CAL1155912.1"/>
    </source>
</evidence>
<comment type="caution">
    <text evidence="4">The sequence shown here is derived from an EMBL/GenBank/DDBJ whole genome shotgun (WGS) entry which is preliminary data.</text>
</comment>
<dbReference type="EMBL" id="CAMXCT030003113">
    <property type="protein sequence ID" value="CAL4789849.1"/>
    <property type="molecule type" value="Genomic_DNA"/>
</dbReference>
<name>A0A9P1D4Q1_9DINO</name>
<reference evidence="4" key="1">
    <citation type="submission" date="2022-10" db="EMBL/GenBank/DDBJ databases">
        <authorList>
            <person name="Chen Y."/>
            <person name="Dougan E. K."/>
            <person name="Chan C."/>
            <person name="Rhodes N."/>
            <person name="Thang M."/>
        </authorList>
    </citation>
    <scope>NUCLEOTIDE SEQUENCE</scope>
</reference>
<gene>
    <name evidence="4" type="ORF">C1SCF055_LOCUS28484</name>
</gene>
<dbReference type="Gene3D" id="1.25.40.20">
    <property type="entry name" value="Ankyrin repeat-containing domain"/>
    <property type="match status" value="2"/>
</dbReference>
<dbReference type="SUPFAM" id="SSF48403">
    <property type="entry name" value="Ankyrin repeat"/>
    <property type="match status" value="1"/>
</dbReference>
<keyword evidence="1" id="KW-0677">Repeat</keyword>
<evidence type="ECO:0000313" key="7">
    <source>
        <dbReference type="Proteomes" id="UP001152797"/>
    </source>
</evidence>
<sequence>MNHGSPELDLLQTFERLPMPLLRPLEVTAQLRLQRSARGLCRLLPQKLVRSISAARFSAGDFKSPWLPGARMVTALNRCQEEDVDACFAMLASSGDSRPEDGALHMAAVRNFLSTMKLLLCCRGDPQLRCSAGLTVLDSAINAGTVAAAHLLLDHGAGTSQPQDALLVAAGSRCLDSLAPRLIKECSADVDGAIDLAVENEDATVVMQLVQLPTAKQRKWVKQWLLRRAAVNGDTTLLEGTLALPGLDLDDGAESSVGPALLLAAEGGHAAVCQRLLQKRADLQRAARTGLRGRWTATDVAQMHSSRPEFQEVLLVLSYFDKTGTAGTAETGPPRPATEREASEALPKVQ</sequence>
<dbReference type="AlphaFoldDB" id="A0A9P1D4Q1"/>
<reference evidence="5" key="2">
    <citation type="submission" date="2024-04" db="EMBL/GenBank/DDBJ databases">
        <authorList>
            <person name="Chen Y."/>
            <person name="Shah S."/>
            <person name="Dougan E. K."/>
            <person name="Thang M."/>
            <person name="Chan C."/>
        </authorList>
    </citation>
    <scope>NUCLEOTIDE SEQUENCE [LARGE SCALE GENOMIC DNA]</scope>
</reference>
<dbReference type="OrthoDB" id="429398at2759"/>
<dbReference type="PANTHER" id="PTHR24123:SF138">
    <property type="entry name" value="NACHT DOMAIN-CONTAINING PROTEIN"/>
    <property type="match status" value="1"/>
</dbReference>
<dbReference type="PANTHER" id="PTHR24123">
    <property type="entry name" value="ANKYRIN REPEAT-CONTAINING"/>
    <property type="match status" value="1"/>
</dbReference>
<organism evidence="4">
    <name type="scientific">Cladocopium goreaui</name>
    <dbReference type="NCBI Taxonomy" id="2562237"/>
    <lineage>
        <taxon>Eukaryota</taxon>
        <taxon>Sar</taxon>
        <taxon>Alveolata</taxon>
        <taxon>Dinophyceae</taxon>
        <taxon>Suessiales</taxon>
        <taxon>Symbiodiniaceae</taxon>
        <taxon>Cladocopium</taxon>
    </lineage>
</organism>
<feature type="region of interest" description="Disordered" evidence="3">
    <location>
        <begin position="325"/>
        <end position="350"/>
    </location>
</feature>
<evidence type="ECO:0000313" key="4">
    <source>
        <dbReference type="EMBL" id="CAI4002537.1"/>
    </source>
</evidence>
<dbReference type="Proteomes" id="UP001152797">
    <property type="component" value="Unassembled WGS sequence"/>
</dbReference>